<keyword evidence="2" id="KW-0964">Secreted</keyword>
<dbReference type="PANTHER" id="PTHR38340:SF1">
    <property type="entry name" value="S-LAYER PROTEIN"/>
    <property type="match status" value="1"/>
</dbReference>
<reference evidence="5" key="1">
    <citation type="submission" date="2011-03" db="EMBL/GenBank/DDBJ databases">
        <title>Draft genome sequence of Brevundimonas diminuta.</title>
        <authorList>
            <person name="Brown P.J.B."/>
            <person name="Buechlein A."/>
            <person name="Hemmerich C."/>
            <person name="Brun Y.V."/>
        </authorList>
    </citation>
    <scope>NUCLEOTIDE SEQUENCE [LARGE SCALE GENOMIC DNA]</scope>
    <source>
        <strain evidence="5">C19</strain>
    </source>
</reference>
<dbReference type="InterPro" id="IPR001343">
    <property type="entry name" value="Hemolysn_Ca-bd"/>
</dbReference>
<proteinExistence type="predicted"/>
<dbReference type="InterPro" id="IPR011049">
    <property type="entry name" value="Serralysin-like_metalloprot_C"/>
</dbReference>
<evidence type="ECO:0000256" key="2">
    <source>
        <dbReference type="ARBA" id="ARBA00022525"/>
    </source>
</evidence>
<dbReference type="RefSeq" id="WP_006271875.1">
    <property type="nucleotide sequence ID" value="NZ_GL883077.1"/>
</dbReference>
<protein>
    <submittedName>
        <fullName evidence="4">Hemolysin-type calcium-binding repeat 2 copies family protein</fullName>
    </submittedName>
</protein>
<dbReference type="PRINTS" id="PR00313">
    <property type="entry name" value="CABNDNGRPT"/>
</dbReference>
<dbReference type="Proteomes" id="UP000006512">
    <property type="component" value="Unassembled WGS sequence"/>
</dbReference>
<dbReference type="OrthoDB" id="7193416at2"/>
<dbReference type="Gene3D" id="2.150.10.10">
    <property type="entry name" value="Serralysin-like metalloprotease, C-terminal"/>
    <property type="match status" value="13"/>
</dbReference>
<dbReference type="InterPro" id="IPR050557">
    <property type="entry name" value="RTX_toxin/Mannuronan_C5-epim"/>
</dbReference>
<comment type="subcellular location">
    <subcellularLocation>
        <location evidence="1">Secreted</location>
    </subcellularLocation>
</comment>
<sequence length="1435" mass="142977">MANFVGGANAETFTGGADNDTASGNAGNDVLIGKGGSDVLDGGADNDALYTDSLLGDNGTLDRDATADTVNGGAGDDTISAGFGDSIDGGDGVDYLHVSFQGATSGISFDMMLSSQTVGGATIKNIENLLSVEGSEFNDMIKGAAMYWHGDAPYMHGMGGNDTLTAGYYTYEMYGDDGNDLVDGRSSQYLNRLDGGAGDDTLYSYSNSWTSAHAGDGDDLIYAHSDVYGGAGNDTLMMTSGTHNGPGYGGDGNDEIVGAQGVASVLLGEGGDDILLGNSAEDMLTGGAGNDSLTGGDNIPHYYYGTGSGDIAVYSGAVTDYQVTRDPDTQFVTVVDLRPDSPDGTDLLDSSIEALKFSNGTYLVDVVLAGANLGVLNFTGTDNPDTYAGSEDSNTAVGKGGNDSFNGNGGSDELQGDSGSDLLNGGTGSDRLHAAAAPGSYQTPWYNNTYSPPQLDRGSETDTLNGGAGDDVLSAGYGDSVDGGEGTDSLFISFQGATSGVTFNLSLTSQEVGGATIQNIESAVWVEGSEFGDTVTDSGNPYGSFGLVFGMGGNDSLKAGYYTSSLYGNEGDDLVDGRGSQYLQRVDGGAGNDTLYANGLTSGIADGGAGDDLIFAYSGANGGSGNDTIQSSGAQGGDGNDEITASGYSSGMLYGEAGNDTLTGSNSGDHLDGGLGDDQLAGGVGDDTYVVNSGDDQIAEAASQGTDQVNSSASFTLGANLENLILADGAAIDGTGNGRANVITGNESANRLEGGAGLDTLYGGAGNDVLSGGTGADSLSGGSGNDTYVVDASGEAIVEAVFQGTDTVQASVGHTLAINVENLELTGSGHINGNGNSAQNVLTGNSGNNILNGAAGNDTMAGGAGDDTFVVANSGDVVTEAAGEGADVVQASINYTLSANVEILTLTGTANLTGTGNDLANGLVGNDGDNLLNGAGGNDALAGGLGNDTLLGGLGDDSYVVDVAGDSVTELAGEGTDTVVAGLSHNLGANFENLMFAGTGNFVGNGNGLANAIVGNTGNNWLEGAAGNDTLTGGLGNDTFVVDADDIVAENAGEGTDWVLASRSYVLGANLESLALSGSGNLTATGNAVANRIGGNSGNNLIDGQGGNDTLQGGLGNDTYVIDGAGDMVTENASEGTDAVQASVTYGLGANLENLVLTGSAHINGTGNGGNNTVTGNAGNNLLDGGAGADRLVGGLGDDTYYVDSIGDSVGENHLEGTDTIISSVSYSLFGRAVEVLTLNGTDNLNGTGNSLNNTLTGTNGNNLLDGGAGMDKLVGGLGDDTYYVDNALDNVTELHFQGTDTIISSVTYSLLGRAVEIITLTGAGNINATGNSLGNTITGNDGSNRLDGGVGNDTLTGNLGADMFVFLTGSWKDTITDFSAAENDSINVNAYTAGVINTAMVTQMGADVLVNLGGGNTVTVLSASQADVLDHMVW</sequence>
<dbReference type="Pfam" id="PF00353">
    <property type="entry name" value="HemolysinCabind"/>
    <property type="match status" value="17"/>
</dbReference>
<name>F4QHF8_9CAUL</name>
<evidence type="ECO:0000256" key="1">
    <source>
        <dbReference type="ARBA" id="ARBA00004613"/>
    </source>
</evidence>
<dbReference type="GO" id="GO:0005576">
    <property type="term" value="C:extracellular region"/>
    <property type="evidence" value="ECO:0007669"/>
    <property type="project" value="UniProtKB-SubCell"/>
</dbReference>
<dbReference type="PANTHER" id="PTHR38340">
    <property type="entry name" value="S-LAYER PROTEIN"/>
    <property type="match status" value="1"/>
</dbReference>
<dbReference type="HOGENOM" id="CLU_248970_0_0_5"/>
<evidence type="ECO:0000313" key="4">
    <source>
        <dbReference type="EMBL" id="EGF92695.1"/>
    </source>
</evidence>
<dbReference type="eggNOG" id="COG2931">
    <property type="taxonomic scope" value="Bacteria"/>
</dbReference>
<dbReference type="GO" id="GO:0005509">
    <property type="term" value="F:calcium ion binding"/>
    <property type="evidence" value="ECO:0007669"/>
    <property type="project" value="InterPro"/>
</dbReference>
<accession>F4QHF8</accession>
<evidence type="ECO:0000256" key="3">
    <source>
        <dbReference type="SAM" id="MobiDB-lite"/>
    </source>
</evidence>
<organism evidence="4 5">
    <name type="scientific">Asticcacaulis biprosthecium C19</name>
    <dbReference type="NCBI Taxonomy" id="715226"/>
    <lineage>
        <taxon>Bacteria</taxon>
        <taxon>Pseudomonadati</taxon>
        <taxon>Pseudomonadota</taxon>
        <taxon>Alphaproteobacteria</taxon>
        <taxon>Caulobacterales</taxon>
        <taxon>Caulobacteraceae</taxon>
        <taxon>Asticcacaulis</taxon>
    </lineage>
</organism>
<dbReference type="SUPFAM" id="SSF51120">
    <property type="entry name" value="beta-Roll"/>
    <property type="match status" value="10"/>
</dbReference>
<dbReference type="EMBL" id="GL883077">
    <property type="protein sequence ID" value="EGF92695.1"/>
    <property type="molecule type" value="Genomic_DNA"/>
</dbReference>
<keyword evidence="5" id="KW-1185">Reference proteome</keyword>
<feature type="region of interest" description="Disordered" evidence="3">
    <location>
        <begin position="382"/>
        <end position="480"/>
    </location>
</feature>
<dbReference type="InterPro" id="IPR018511">
    <property type="entry name" value="Hemolysin-typ_Ca-bd_CS"/>
</dbReference>
<evidence type="ECO:0000313" key="5">
    <source>
        <dbReference type="Proteomes" id="UP000006512"/>
    </source>
</evidence>
<feature type="compositionally biased region" description="Polar residues" evidence="3">
    <location>
        <begin position="440"/>
        <end position="452"/>
    </location>
</feature>
<dbReference type="PROSITE" id="PS00330">
    <property type="entry name" value="HEMOLYSIN_CALCIUM"/>
    <property type="match status" value="6"/>
</dbReference>
<gene>
    <name evidence="4" type="ORF">ABI_11320</name>
</gene>
<dbReference type="STRING" id="715226.ABI_11320"/>